<evidence type="ECO:0000256" key="1">
    <source>
        <dbReference type="SAM" id="Phobius"/>
    </source>
</evidence>
<keyword evidence="3" id="KW-1185">Reference proteome</keyword>
<keyword evidence="1" id="KW-0472">Membrane</keyword>
<organism evidence="2 3">
    <name type="scientific">Rippkaea orientalis (strain PCC 8801 / RF-1)</name>
    <name type="common">Cyanothece sp. (strain PCC 8801)</name>
    <dbReference type="NCBI Taxonomy" id="41431"/>
    <lineage>
        <taxon>Bacteria</taxon>
        <taxon>Bacillati</taxon>
        <taxon>Cyanobacteriota</taxon>
        <taxon>Cyanophyceae</taxon>
        <taxon>Oscillatoriophycideae</taxon>
        <taxon>Chroococcales</taxon>
        <taxon>Aphanothecaceae</taxon>
        <taxon>Rippkaea</taxon>
        <taxon>Rippkaea orientalis</taxon>
    </lineage>
</organism>
<protein>
    <submittedName>
        <fullName evidence="2">Uncharacterized protein</fullName>
    </submittedName>
</protein>
<dbReference type="HOGENOM" id="CLU_2933665_0_0_3"/>
<gene>
    <name evidence="2" type="ordered locus">PCC8801_1493</name>
</gene>
<evidence type="ECO:0000313" key="2">
    <source>
        <dbReference type="EMBL" id="ACK65549.1"/>
    </source>
</evidence>
<dbReference type="STRING" id="41431.PCC8801_1493"/>
<name>B7JUK5_RIPO1</name>
<sequence length="60" mass="6844">MFKKSTNSLTLLSHYLFCLFVVGLLSLSLSYLLNQTHKKQTQIYLEKQGSLILKKAENAP</sequence>
<keyword evidence="1" id="KW-0812">Transmembrane</keyword>
<accession>B7JUK5</accession>
<dbReference type="RefSeq" id="WP_012594822.1">
    <property type="nucleotide sequence ID" value="NC_011726.1"/>
</dbReference>
<dbReference type="EMBL" id="CP001287">
    <property type="protein sequence ID" value="ACK65549.1"/>
    <property type="molecule type" value="Genomic_DNA"/>
</dbReference>
<feature type="transmembrane region" description="Helical" evidence="1">
    <location>
        <begin position="12"/>
        <end position="33"/>
    </location>
</feature>
<dbReference type="Proteomes" id="UP000008204">
    <property type="component" value="Chromosome"/>
</dbReference>
<dbReference type="KEGG" id="cyp:PCC8801_1493"/>
<proteinExistence type="predicted"/>
<keyword evidence="1" id="KW-1133">Transmembrane helix</keyword>
<dbReference type="AlphaFoldDB" id="B7JUK5"/>
<evidence type="ECO:0000313" key="3">
    <source>
        <dbReference type="Proteomes" id="UP000008204"/>
    </source>
</evidence>
<reference evidence="3" key="1">
    <citation type="journal article" date="2011" name="MBio">
        <title>Novel metabolic attributes of the genus Cyanothece, comprising a group of unicellular nitrogen-fixing Cyanobacteria.</title>
        <authorList>
            <person name="Bandyopadhyay A."/>
            <person name="Elvitigala T."/>
            <person name="Welsh E."/>
            <person name="Stockel J."/>
            <person name="Liberton M."/>
            <person name="Min H."/>
            <person name="Sherman L.A."/>
            <person name="Pakrasi H.B."/>
        </authorList>
    </citation>
    <scope>NUCLEOTIDE SEQUENCE [LARGE SCALE GENOMIC DNA]</scope>
    <source>
        <strain evidence="3">PCC 8801</strain>
    </source>
</reference>